<dbReference type="Proteomes" id="UP000735302">
    <property type="component" value="Unassembled WGS sequence"/>
</dbReference>
<reference evidence="2 3" key="1">
    <citation type="journal article" date="2021" name="Elife">
        <title>Chloroplast acquisition without the gene transfer in kleptoplastic sea slugs, Plakobranchus ocellatus.</title>
        <authorList>
            <person name="Maeda T."/>
            <person name="Takahashi S."/>
            <person name="Yoshida T."/>
            <person name="Shimamura S."/>
            <person name="Takaki Y."/>
            <person name="Nagai Y."/>
            <person name="Toyoda A."/>
            <person name="Suzuki Y."/>
            <person name="Arimoto A."/>
            <person name="Ishii H."/>
            <person name="Satoh N."/>
            <person name="Nishiyama T."/>
            <person name="Hasebe M."/>
            <person name="Maruyama T."/>
            <person name="Minagawa J."/>
            <person name="Obokata J."/>
            <person name="Shigenobu S."/>
        </authorList>
    </citation>
    <scope>NUCLEOTIDE SEQUENCE [LARGE SCALE GENOMIC DNA]</scope>
</reference>
<sequence>MFQQVHKAVVVGIHKTISTLTFASAVKSQLRTQPARLPKDSGRSAPSAPPKGKNMQKILQLHVPMEQQKPKYQPSAGPKSSKDRRPLGKHSIVLHPWPWRLRILYPQSGEISSPPAARGSPPPPWSALPPPPNPKPLPNSAPSPPPLAEKPQGPLPSCSPPYPSTPFSLCF</sequence>
<accession>A0AAV4DRG5</accession>
<name>A0AAV4DRG5_9GAST</name>
<dbReference type="EMBL" id="BLXT01008222">
    <property type="protein sequence ID" value="GFO46809.1"/>
    <property type="molecule type" value="Genomic_DNA"/>
</dbReference>
<evidence type="ECO:0000313" key="2">
    <source>
        <dbReference type="EMBL" id="GFO46809.1"/>
    </source>
</evidence>
<proteinExistence type="predicted"/>
<keyword evidence="3" id="KW-1185">Reference proteome</keyword>
<evidence type="ECO:0000256" key="1">
    <source>
        <dbReference type="SAM" id="MobiDB-lite"/>
    </source>
</evidence>
<organism evidence="2 3">
    <name type="scientific">Plakobranchus ocellatus</name>
    <dbReference type="NCBI Taxonomy" id="259542"/>
    <lineage>
        <taxon>Eukaryota</taxon>
        <taxon>Metazoa</taxon>
        <taxon>Spiralia</taxon>
        <taxon>Lophotrochozoa</taxon>
        <taxon>Mollusca</taxon>
        <taxon>Gastropoda</taxon>
        <taxon>Heterobranchia</taxon>
        <taxon>Euthyneura</taxon>
        <taxon>Panpulmonata</taxon>
        <taxon>Sacoglossa</taxon>
        <taxon>Placobranchoidea</taxon>
        <taxon>Plakobranchidae</taxon>
        <taxon>Plakobranchus</taxon>
    </lineage>
</organism>
<comment type="caution">
    <text evidence="2">The sequence shown here is derived from an EMBL/GenBank/DDBJ whole genome shotgun (WGS) entry which is preliminary data.</text>
</comment>
<dbReference type="AlphaFoldDB" id="A0AAV4DRG5"/>
<feature type="region of interest" description="Disordered" evidence="1">
    <location>
        <begin position="109"/>
        <end position="171"/>
    </location>
</feature>
<evidence type="ECO:0000313" key="3">
    <source>
        <dbReference type="Proteomes" id="UP000735302"/>
    </source>
</evidence>
<feature type="compositionally biased region" description="Pro residues" evidence="1">
    <location>
        <begin position="120"/>
        <end position="164"/>
    </location>
</feature>
<protein>
    <submittedName>
        <fullName evidence="2">Uncharacterized protein</fullName>
    </submittedName>
</protein>
<gene>
    <name evidence="2" type="ORF">PoB_007331400</name>
</gene>
<feature type="region of interest" description="Disordered" evidence="1">
    <location>
        <begin position="31"/>
        <end position="91"/>
    </location>
</feature>